<dbReference type="Pfam" id="PF00001">
    <property type="entry name" value="7tm_1"/>
    <property type="match status" value="1"/>
</dbReference>
<protein>
    <recommendedName>
        <fullName evidence="11">G-protein coupled receptors family 1 profile domain-containing protein</fullName>
    </recommendedName>
</protein>
<feature type="compositionally biased region" description="Basic and acidic residues" evidence="9">
    <location>
        <begin position="276"/>
        <end position="294"/>
    </location>
</feature>
<evidence type="ECO:0000256" key="1">
    <source>
        <dbReference type="ARBA" id="ARBA00004141"/>
    </source>
</evidence>
<dbReference type="Gene3D" id="1.20.1070.10">
    <property type="entry name" value="Rhodopsin 7-helix transmembrane proteins"/>
    <property type="match status" value="1"/>
</dbReference>
<gene>
    <name evidence="12" type="ORF">J437_LFUL014277</name>
</gene>
<keyword evidence="5" id="KW-0297">G-protein coupled receptor</keyword>
<evidence type="ECO:0000256" key="8">
    <source>
        <dbReference type="ARBA" id="ARBA00023224"/>
    </source>
</evidence>
<comment type="subcellular location">
    <subcellularLocation>
        <location evidence="1">Membrane</location>
        <topology evidence="1">Multi-pass membrane protein</topology>
    </subcellularLocation>
</comment>
<reference evidence="12" key="2">
    <citation type="submission" date="2017-10" db="EMBL/GenBank/DDBJ databases">
        <title>Ladona fulva Genome sequencing and assembly.</title>
        <authorList>
            <person name="Murali S."/>
            <person name="Richards S."/>
            <person name="Bandaranaike D."/>
            <person name="Bellair M."/>
            <person name="Blankenburg K."/>
            <person name="Chao H."/>
            <person name="Dinh H."/>
            <person name="Doddapaneni H."/>
            <person name="Dugan-Rocha S."/>
            <person name="Elkadiri S."/>
            <person name="Gnanaolivu R."/>
            <person name="Hernandez B."/>
            <person name="Skinner E."/>
            <person name="Javaid M."/>
            <person name="Lee S."/>
            <person name="Li M."/>
            <person name="Ming W."/>
            <person name="Munidasa M."/>
            <person name="Muniz J."/>
            <person name="Nguyen L."/>
            <person name="Hughes D."/>
            <person name="Osuji N."/>
            <person name="Pu L.-L."/>
            <person name="Puazo M."/>
            <person name="Qu C."/>
            <person name="Quiroz J."/>
            <person name="Raj R."/>
            <person name="Weissenberger G."/>
            <person name="Xin Y."/>
            <person name="Zou X."/>
            <person name="Han Y."/>
            <person name="Worley K."/>
            <person name="Muzny D."/>
            <person name="Gibbs R."/>
        </authorList>
    </citation>
    <scope>NUCLEOTIDE SEQUENCE</scope>
    <source>
        <strain evidence="12">Sampled in the wild</strain>
    </source>
</reference>
<proteinExistence type="inferred from homology"/>
<feature type="transmembrane region" description="Helical" evidence="10">
    <location>
        <begin position="170"/>
        <end position="192"/>
    </location>
</feature>
<name>A0A8K0KIL3_LADFU</name>
<comment type="caution">
    <text evidence="12">The sequence shown here is derived from an EMBL/GenBank/DDBJ whole genome shotgun (WGS) entry which is preliminary data.</text>
</comment>
<organism evidence="12 13">
    <name type="scientific">Ladona fulva</name>
    <name type="common">Scarce chaser dragonfly</name>
    <name type="synonym">Libellula fulva</name>
    <dbReference type="NCBI Taxonomy" id="123851"/>
    <lineage>
        <taxon>Eukaryota</taxon>
        <taxon>Metazoa</taxon>
        <taxon>Ecdysozoa</taxon>
        <taxon>Arthropoda</taxon>
        <taxon>Hexapoda</taxon>
        <taxon>Insecta</taxon>
        <taxon>Pterygota</taxon>
        <taxon>Palaeoptera</taxon>
        <taxon>Odonata</taxon>
        <taxon>Epiprocta</taxon>
        <taxon>Anisoptera</taxon>
        <taxon>Libelluloidea</taxon>
        <taxon>Libellulidae</taxon>
        <taxon>Ladona</taxon>
    </lineage>
</organism>
<sequence>MPHRQISERRDVNHSGTEYHSGCALDKGGSSYGEGGGNNGGDAEMGVMGRQGRSCRWEGTSSMSAVGSGNGSSWGAGVARKLRSFRRREGENAKNRSSNNRSCLALKTNVGTDGAPPRASRAVLRARRGVVRMLVVVVVAFAACNLPLHARKMWQYWSPTYRGNSPLSSLLTPLTFLVSYANSGINPLLYAFMSRNFRKGMKELLRCSGTRRGGGAGASSVGGGGNTLVAGGRGARWNRQSQCGTGCDSVSFGRKNGTRSLRRNGSTSEENESIFFDDHPNGPESGHGKTELSRSKLQNTESNGISRQLTTLDGTDYANSTTVSLGSSDGESG</sequence>
<evidence type="ECO:0000313" key="13">
    <source>
        <dbReference type="Proteomes" id="UP000792457"/>
    </source>
</evidence>
<dbReference type="PROSITE" id="PS50262">
    <property type="entry name" value="G_PROTEIN_RECEP_F1_2"/>
    <property type="match status" value="1"/>
</dbReference>
<keyword evidence="6 10" id="KW-0472">Membrane</keyword>
<dbReference type="PANTHER" id="PTHR24243">
    <property type="entry name" value="G-PROTEIN COUPLED RECEPTOR"/>
    <property type="match status" value="1"/>
</dbReference>
<accession>A0A8K0KIL3</accession>
<dbReference type="AlphaFoldDB" id="A0A8K0KIL3"/>
<dbReference type="GO" id="GO:0005886">
    <property type="term" value="C:plasma membrane"/>
    <property type="evidence" value="ECO:0007669"/>
    <property type="project" value="TreeGrafter"/>
</dbReference>
<feature type="compositionally biased region" description="Gly residues" evidence="9">
    <location>
        <begin position="30"/>
        <end position="40"/>
    </location>
</feature>
<keyword evidence="13" id="KW-1185">Reference proteome</keyword>
<evidence type="ECO:0000313" key="12">
    <source>
        <dbReference type="EMBL" id="KAG8235921.1"/>
    </source>
</evidence>
<dbReference type="PRINTS" id="PR00237">
    <property type="entry name" value="GPCRRHODOPSN"/>
</dbReference>
<feature type="compositionally biased region" description="Basic and acidic residues" evidence="9">
    <location>
        <begin position="1"/>
        <end position="13"/>
    </location>
</feature>
<evidence type="ECO:0000256" key="3">
    <source>
        <dbReference type="ARBA" id="ARBA00022692"/>
    </source>
</evidence>
<feature type="region of interest" description="Disordered" evidence="9">
    <location>
        <begin position="1"/>
        <end position="76"/>
    </location>
</feature>
<evidence type="ECO:0000256" key="10">
    <source>
        <dbReference type="SAM" id="Phobius"/>
    </source>
</evidence>
<evidence type="ECO:0000256" key="5">
    <source>
        <dbReference type="ARBA" id="ARBA00023040"/>
    </source>
</evidence>
<dbReference type="GO" id="GO:0004930">
    <property type="term" value="F:G protein-coupled receptor activity"/>
    <property type="evidence" value="ECO:0007669"/>
    <property type="project" value="UniProtKB-KW"/>
</dbReference>
<comment type="similarity">
    <text evidence="2">Belongs to the G-protein coupled receptor 1 family.</text>
</comment>
<keyword evidence="4 10" id="KW-1133">Transmembrane helix</keyword>
<feature type="compositionally biased region" description="Polar residues" evidence="9">
    <location>
        <begin position="295"/>
        <end position="333"/>
    </location>
</feature>
<dbReference type="OrthoDB" id="5964776at2759"/>
<reference evidence="12" key="1">
    <citation type="submission" date="2013-04" db="EMBL/GenBank/DDBJ databases">
        <authorList>
            <person name="Qu J."/>
            <person name="Murali S.C."/>
            <person name="Bandaranaike D."/>
            <person name="Bellair M."/>
            <person name="Blankenburg K."/>
            <person name="Chao H."/>
            <person name="Dinh H."/>
            <person name="Doddapaneni H."/>
            <person name="Downs B."/>
            <person name="Dugan-Rocha S."/>
            <person name="Elkadiri S."/>
            <person name="Gnanaolivu R.D."/>
            <person name="Hernandez B."/>
            <person name="Javaid M."/>
            <person name="Jayaseelan J.C."/>
            <person name="Lee S."/>
            <person name="Li M."/>
            <person name="Ming W."/>
            <person name="Munidasa M."/>
            <person name="Muniz J."/>
            <person name="Nguyen L."/>
            <person name="Ongeri F."/>
            <person name="Osuji N."/>
            <person name="Pu L.-L."/>
            <person name="Puazo M."/>
            <person name="Qu C."/>
            <person name="Quiroz J."/>
            <person name="Raj R."/>
            <person name="Weissenberger G."/>
            <person name="Xin Y."/>
            <person name="Zou X."/>
            <person name="Han Y."/>
            <person name="Richards S."/>
            <person name="Worley K."/>
            <person name="Muzny D."/>
            <person name="Gibbs R."/>
        </authorList>
    </citation>
    <scope>NUCLEOTIDE SEQUENCE</scope>
    <source>
        <strain evidence="12">Sampled in the wild</strain>
    </source>
</reference>
<evidence type="ECO:0000256" key="7">
    <source>
        <dbReference type="ARBA" id="ARBA00023170"/>
    </source>
</evidence>
<evidence type="ECO:0000259" key="11">
    <source>
        <dbReference type="PROSITE" id="PS50262"/>
    </source>
</evidence>
<evidence type="ECO:0000256" key="9">
    <source>
        <dbReference type="SAM" id="MobiDB-lite"/>
    </source>
</evidence>
<keyword evidence="7" id="KW-0675">Receptor</keyword>
<dbReference type="SUPFAM" id="SSF81321">
    <property type="entry name" value="Family A G protein-coupled receptor-like"/>
    <property type="match status" value="1"/>
</dbReference>
<keyword evidence="3 10" id="KW-0812">Transmembrane</keyword>
<dbReference type="EMBL" id="KZ308967">
    <property type="protein sequence ID" value="KAG8235921.1"/>
    <property type="molecule type" value="Genomic_DNA"/>
</dbReference>
<dbReference type="PANTHER" id="PTHR24243:SF224">
    <property type="entry name" value="G-PROTEIN COUPLED RECEPTOR 19-RELATED"/>
    <property type="match status" value="1"/>
</dbReference>
<dbReference type="InterPro" id="IPR000276">
    <property type="entry name" value="GPCR_Rhodpsn"/>
</dbReference>
<feature type="region of interest" description="Disordered" evidence="9">
    <location>
        <begin position="254"/>
        <end position="333"/>
    </location>
</feature>
<dbReference type="Proteomes" id="UP000792457">
    <property type="component" value="Unassembled WGS sequence"/>
</dbReference>
<evidence type="ECO:0000256" key="4">
    <source>
        <dbReference type="ARBA" id="ARBA00022989"/>
    </source>
</evidence>
<keyword evidence="8" id="KW-0807">Transducer</keyword>
<dbReference type="InterPro" id="IPR017452">
    <property type="entry name" value="GPCR_Rhodpsn_7TM"/>
</dbReference>
<feature type="transmembrane region" description="Helical" evidence="10">
    <location>
        <begin position="130"/>
        <end position="150"/>
    </location>
</feature>
<evidence type="ECO:0000256" key="6">
    <source>
        <dbReference type="ARBA" id="ARBA00023136"/>
    </source>
</evidence>
<evidence type="ECO:0000256" key="2">
    <source>
        <dbReference type="ARBA" id="ARBA00010663"/>
    </source>
</evidence>
<feature type="domain" description="G-protein coupled receptors family 1 profile" evidence="11">
    <location>
        <begin position="78"/>
        <end position="190"/>
    </location>
</feature>